<dbReference type="PROSITE" id="PS50943">
    <property type="entry name" value="HTH_CROC1"/>
    <property type="match status" value="1"/>
</dbReference>
<dbReference type="Gene3D" id="3.40.50.300">
    <property type="entry name" value="P-loop containing nucleotide triphosphate hydrolases"/>
    <property type="match status" value="1"/>
</dbReference>
<dbReference type="SUPFAM" id="SSF52540">
    <property type="entry name" value="P-loop containing nucleoside triphosphate hydrolases"/>
    <property type="match status" value="1"/>
</dbReference>
<organism evidence="3 4">
    <name type="scientific">Amycolatopsis balhimycina DSM 5908</name>
    <dbReference type="NCBI Taxonomy" id="1081091"/>
    <lineage>
        <taxon>Bacteria</taxon>
        <taxon>Bacillati</taxon>
        <taxon>Actinomycetota</taxon>
        <taxon>Actinomycetes</taxon>
        <taxon>Pseudonocardiales</taxon>
        <taxon>Pseudonocardiaceae</taxon>
        <taxon>Amycolatopsis</taxon>
    </lineage>
</organism>
<sequence>MDEDWKPFGRRVRELRMAAGLSTRALGDLIHYSKAQVSRVEQGHSPPTTNFAAACDRVFGTGGELARAAAKRAVGDRRMAAEPAFDLPAGPNRLIGRAAEVEALQDHLADAGHRPGGRVCVLHGLPGVGKTAIALRVAELFHAEYPDGRLYLDMQGYNPDSQHVSEEEALDRVLRRLGVPGELVPRNTDDRGALLRQKLAGRRVLLILDSVKNAQEIGRLLPPNGRSAVIITSRRPLTSLAATLVRQVATLAPGESADLFRAVAGLRPGSDERGDPAVIEEITRMCYHLPLALCIVASRFRDNPVRRLEDVAARLADEAVRPREFDDGVRSMTAVFAAACATLSDPQQTMLALTALHPGPRIDPYAAGALAGLAPDAAEYLLDELIRSGMLERHSHNAYRLHDMLRDHLRRPGIGILSEGEAVAGRRRLFDYFLHTTAAANSSGNEHRYRIPVEPPSAPVTSPAFADAEAGKKWMDLEVDNFLPLVQEMAAQGNDAECWQFVHNLREYFYATKQWELMVACFKQAVEPARRTGDHRALGVTLNGLGLALGQLGEPDEAMRLYSRARAEFVTAEDPYGEMNVVANHAWLAYENGDREVALGHAKTTWQFYEREHQRFNAAIALDLIARCQLGLGLLEEAETHFRRALVEFGELGFRDGDVAQLLSHLGETELRLDRTTAAGDHYREAVERARAGGATREEAVAFEGLSRVAAASGDVVEAAAHRAAATALYEEVGATADITRLREESSTHHAVAESPTARVSATETASRPAEPGCGEVATQARVLVRRRLRVLAVNTEWTSLNGGLSTFNRELCKALAAQDAEVYCSTPFASEEERRDAGEMGVALVHPPPALNAPETALSRPPRLPEGIVPDVVIGHGRKTGEPAMWLVDDHFRDAKLVHFCHVISDRVELEKVYDSDEDPVLEADRRYEEEFTIAARADLAIGVGPVLHHYLRDRLHGTPGRPPIRFDPGFDAADVLAGLPPVSDTVRVLMVGRLSRREAQVKGIDLLARALGHALKQRGPGDPEVELVLRGVEAKEGKPLADEVRAWAGMPSLRVVPRPYSPKAATLAQDLHQASVVVMPSRTEGFGLVGLEAITAGVPTLVSRRSGLGALLEEERADLSVELNRVLPVTDDEGVDALRWGDALAAVLNHPKPAFFAARQLRDELSAKRTWAMSAKKLIESVHALTRANA</sequence>
<dbReference type="SUPFAM" id="SSF47413">
    <property type="entry name" value="lambda repressor-like DNA-binding domains"/>
    <property type="match status" value="1"/>
</dbReference>
<dbReference type="InterPro" id="IPR011990">
    <property type="entry name" value="TPR-like_helical_dom_sf"/>
</dbReference>
<evidence type="ECO:0000313" key="4">
    <source>
        <dbReference type="Proteomes" id="UP000286716"/>
    </source>
</evidence>
<dbReference type="SMART" id="SM00028">
    <property type="entry name" value="TPR"/>
    <property type="match status" value="3"/>
</dbReference>
<dbReference type="CDD" id="cd00093">
    <property type="entry name" value="HTH_XRE"/>
    <property type="match status" value="1"/>
</dbReference>
<dbReference type="InterPro" id="IPR003593">
    <property type="entry name" value="AAA+_ATPase"/>
</dbReference>
<evidence type="ECO:0000313" key="3">
    <source>
        <dbReference type="EMBL" id="RSM44676.1"/>
    </source>
</evidence>
<feature type="region of interest" description="Disordered" evidence="1">
    <location>
        <begin position="744"/>
        <end position="774"/>
    </location>
</feature>
<dbReference type="PANTHER" id="PTHR47691">
    <property type="entry name" value="REGULATOR-RELATED"/>
    <property type="match status" value="1"/>
</dbReference>
<dbReference type="Pfam" id="PF13424">
    <property type="entry name" value="TPR_12"/>
    <property type="match status" value="1"/>
</dbReference>
<comment type="caution">
    <text evidence="3">The sequence shown here is derived from an EMBL/GenBank/DDBJ whole genome shotgun (WGS) entry which is preliminary data.</text>
</comment>
<dbReference type="SMART" id="SM00382">
    <property type="entry name" value="AAA"/>
    <property type="match status" value="1"/>
</dbReference>
<dbReference type="InterPro" id="IPR010982">
    <property type="entry name" value="Lambda_DNA-bd_dom_sf"/>
</dbReference>
<dbReference type="SMART" id="SM00530">
    <property type="entry name" value="HTH_XRE"/>
    <property type="match status" value="1"/>
</dbReference>
<dbReference type="Pfam" id="PF13560">
    <property type="entry name" value="HTH_31"/>
    <property type="match status" value="1"/>
</dbReference>
<keyword evidence="4" id="KW-1185">Reference proteome</keyword>
<dbReference type="CDD" id="cd03801">
    <property type="entry name" value="GT4_PimA-like"/>
    <property type="match status" value="1"/>
</dbReference>
<dbReference type="Gene3D" id="1.25.40.10">
    <property type="entry name" value="Tetratricopeptide repeat domain"/>
    <property type="match status" value="1"/>
</dbReference>
<dbReference type="GO" id="GO:0003677">
    <property type="term" value="F:DNA binding"/>
    <property type="evidence" value="ECO:0007669"/>
    <property type="project" value="InterPro"/>
</dbReference>
<dbReference type="EMBL" id="QHHU01000019">
    <property type="protein sequence ID" value="RSM44676.1"/>
    <property type="molecule type" value="Genomic_DNA"/>
</dbReference>
<evidence type="ECO:0000256" key="1">
    <source>
        <dbReference type="SAM" id="MobiDB-lite"/>
    </source>
</evidence>
<evidence type="ECO:0000259" key="2">
    <source>
        <dbReference type="PROSITE" id="PS50943"/>
    </source>
</evidence>
<protein>
    <submittedName>
        <fullName evidence="3">NTPase</fullName>
    </submittedName>
</protein>
<dbReference type="PRINTS" id="PR00364">
    <property type="entry name" value="DISEASERSIST"/>
</dbReference>
<gene>
    <name evidence="3" type="ORF">DMA12_16055</name>
</gene>
<dbReference type="Pfam" id="PF00931">
    <property type="entry name" value="NB-ARC"/>
    <property type="match status" value="1"/>
</dbReference>
<dbReference type="Gene3D" id="3.40.50.2000">
    <property type="entry name" value="Glycogen Phosphorylase B"/>
    <property type="match status" value="1"/>
</dbReference>
<dbReference type="SUPFAM" id="SSF53756">
    <property type="entry name" value="UDP-Glycosyltransferase/glycogen phosphorylase"/>
    <property type="match status" value="1"/>
</dbReference>
<dbReference type="InterPro" id="IPR001387">
    <property type="entry name" value="Cro/C1-type_HTH"/>
</dbReference>
<dbReference type="Proteomes" id="UP000286716">
    <property type="component" value="Unassembled WGS sequence"/>
</dbReference>
<name>A0A428WNK8_AMYBA</name>
<dbReference type="SUPFAM" id="SSF48452">
    <property type="entry name" value="TPR-like"/>
    <property type="match status" value="2"/>
</dbReference>
<dbReference type="Pfam" id="PF20706">
    <property type="entry name" value="GT4-conflict"/>
    <property type="match status" value="1"/>
</dbReference>
<dbReference type="OrthoDB" id="581105at2"/>
<proteinExistence type="predicted"/>
<reference evidence="3 4" key="1">
    <citation type="submission" date="2018-05" db="EMBL/GenBank/DDBJ databases">
        <title>Evolution of GPA BGCs.</title>
        <authorList>
            <person name="Waglechner N."/>
            <person name="Wright G.D."/>
        </authorList>
    </citation>
    <scope>NUCLEOTIDE SEQUENCE [LARGE SCALE GENOMIC DNA]</scope>
    <source>
        <strain evidence="3 4">DSM 5908</strain>
    </source>
</reference>
<dbReference type="InterPro" id="IPR027417">
    <property type="entry name" value="P-loop_NTPase"/>
</dbReference>
<dbReference type="InterPro" id="IPR002182">
    <property type="entry name" value="NB-ARC"/>
</dbReference>
<dbReference type="Gene3D" id="1.10.260.40">
    <property type="entry name" value="lambda repressor-like DNA-binding domains"/>
    <property type="match status" value="1"/>
</dbReference>
<dbReference type="GO" id="GO:0043531">
    <property type="term" value="F:ADP binding"/>
    <property type="evidence" value="ECO:0007669"/>
    <property type="project" value="InterPro"/>
</dbReference>
<feature type="domain" description="HTH cro/C1-type" evidence="2">
    <location>
        <begin position="12"/>
        <end position="65"/>
    </location>
</feature>
<dbReference type="PANTHER" id="PTHR47691:SF3">
    <property type="entry name" value="HTH-TYPE TRANSCRIPTIONAL REGULATOR RV0890C-RELATED"/>
    <property type="match status" value="1"/>
</dbReference>
<accession>A0A428WNK8</accession>
<dbReference type="InterPro" id="IPR019734">
    <property type="entry name" value="TPR_rpt"/>
</dbReference>
<dbReference type="AlphaFoldDB" id="A0A428WNK8"/>